<dbReference type="InterPro" id="IPR051678">
    <property type="entry name" value="AGP_Transferase"/>
</dbReference>
<dbReference type="PANTHER" id="PTHR21310:SF42">
    <property type="entry name" value="BIFUNCTIONAL AAC_APH"/>
    <property type="match status" value="1"/>
</dbReference>
<dbReference type="AlphaFoldDB" id="A0A8J3AFF4"/>
<dbReference type="Pfam" id="PF01636">
    <property type="entry name" value="APH"/>
    <property type="match status" value="1"/>
</dbReference>
<dbReference type="InterPro" id="IPR011009">
    <property type="entry name" value="Kinase-like_dom_sf"/>
</dbReference>
<dbReference type="Gene3D" id="3.30.200.20">
    <property type="entry name" value="Phosphorylase Kinase, domain 1"/>
    <property type="match status" value="1"/>
</dbReference>
<proteinExistence type="predicted"/>
<dbReference type="OrthoDB" id="3806873at2"/>
<dbReference type="SUPFAM" id="SSF56112">
    <property type="entry name" value="Protein kinase-like (PK-like)"/>
    <property type="match status" value="1"/>
</dbReference>
<evidence type="ECO:0000313" key="2">
    <source>
        <dbReference type="EMBL" id="GGI12199.1"/>
    </source>
</evidence>
<reference evidence="3" key="1">
    <citation type="journal article" date="2019" name="Int. J. Syst. Evol. Microbiol.">
        <title>The Global Catalogue of Microorganisms (GCM) 10K type strain sequencing project: providing services to taxonomists for standard genome sequencing and annotation.</title>
        <authorList>
            <consortium name="The Broad Institute Genomics Platform"/>
            <consortium name="The Broad Institute Genome Sequencing Center for Infectious Disease"/>
            <person name="Wu L."/>
            <person name="Ma J."/>
        </authorList>
    </citation>
    <scope>NUCLEOTIDE SEQUENCE [LARGE SCALE GENOMIC DNA]</scope>
    <source>
        <strain evidence="3">CGMCC 1.14993</strain>
    </source>
</reference>
<accession>A0A8J3AFF4</accession>
<keyword evidence="3" id="KW-1185">Reference proteome</keyword>
<dbReference type="EMBL" id="BMHB01000001">
    <property type="protein sequence ID" value="GGI12199.1"/>
    <property type="molecule type" value="Genomic_DNA"/>
</dbReference>
<dbReference type="Proteomes" id="UP000626244">
    <property type="component" value="Unassembled WGS sequence"/>
</dbReference>
<sequence length="301" mass="35101">MANVWDPTNVIQSDAVKQILIEQFPNLPIKSIKQIGEGFDNTVFILNDEILLRFPRREIAVTILEVEKKLLPFIKDYISFQTTIPYIFGQPSEKYPWPFLGYNVIKGKPPIRLNRQERINMIEPLAKILKQIHSIPLSTFSHLKLPHDKLRRLDIKYRKPQFLKYAEEVIKQKLLPNEMMIKQYIENLQEIIPKTPMVLVHGDLHFRNMIVNDDNVLEGIIDWGDAHIGQCELDLSIVFSIIPSDKRDSFYEIYGNISNESKLLAQFKSIYTTVILLLFANENHDEELVLFCQENLINALT</sequence>
<evidence type="ECO:0000259" key="1">
    <source>
        <dbReference type="Pfam" id="PF01636"/>
    </source>
</evidence>
<name>A0A8J3AFF4_9BACI</name>
<gene>
    <name evidence="2" type="ORF">GCM10007380_11670</name>
</gene>
<dbReference type="PANTHER" id="PTHR21310">
    <property type="entry name" value="AMINOGLYCOSIDE PHOSPHOTRANSFERASE-RELATED-RELATED"/>
    <property type="match status" value="1"/>
</dbReference>
<feature type="domain" description="Aminoglycoside phosphotransferase" evidence="1">
    <location>
        <begin position="32"/>
        <end position="255"/>
    </location>
</feature>
<dbReference type="InterPro" id="IPR002575">
    <property type="entry name" value="Aminoglycoside_PTrfase"/>
</dbReference>
<protein>
    <recommendedName>
        <fullName evidence="1">Aminoglycoside phosphotransferase domain-containing protein</fullName>
    </recommendedName>
</protein>
<evidence type="ECO:0000313" key="3">
    <source>
        <dbReference type="Proteomes" id="UP000626244"/>
    </source>
</evidence>
<dbReference type="Gene3D" id="3.90.1200.10">
    <property type="match status" value="1"/>
</dbReference>
<dbReference type="RefSeq" id="WP_158093218.1">
    <property type="nucleotide sequence ID" value="NZ_BMHB01000001.1"/>
</dbReference>
<comment type="caution">
    <text evidence="2">The sequence shown here is derived from an EMBL/GenBank/DDBJ whole genome shotgun (WGS) entry which is preliminary data.</text>
</comment>
<organism evidence="2 3">
    <name type="scientific">Gottfriedia solisilvae</name>
    <dbReference type="NCBI Taxonomy" id="1516104"/>
    <lineage>
        <taxon>Bacteria</taxon>
        <taxon>Bacillati</taxon>
        <taxon>Bacillota</taxon>
        <taxon>Bacilli</taxon>
        <taxon>Bacillales</taxon>
        <taxon>Bacillaceae</taxon>
        <taxon>Gottfriedia</taxon>
    </lineage>
</organism>